<evidence type="ECO:0000256" key="3">
    <source>
        <dbReference type="ARBA" id="ARBA00022448"/>
    </source>
</evidence>
<protein>
    <submittedName>
        <fullName evidence="11">ABC transporter permease</fullName>
    </submittedName>
</protein>
<comment type="subcellular location">
    <subcellularLocation>
        <location evidence="1">Cell inner membrane</location>
        <topology evidence="1">Multi-pass membrane protein</topology>
    </subcellularLocation>
    <subcellularLocation>
        <location evidence="9">Cell membrane</location>
        <topology evidence="9">Multi-pass membrane protein</topology>
    </subcellularLocation>
</comment>
<reference evidence="11 12" key="1">
    <citation type="journal article" date="2015" name="Antonie Van Leeuwenhoek">
        <title>Bosea vaviloviae sp. nov., a new species of slow-growing rhizobia isolated from nodules of the relict species Vavilovia formosa (Stev.) Fed.</title>
        <authorList>
            <person name="Safronova V.I."/>
            <person name="Kuznetsova I.G."/>
            <person name="Sazanova A.L."/>
            <person name="Kimeklis A.K."/>
            <person name="Belimov A.A."/>
            <person name="Andronov E.E."/>
            <person name="Pinaev A.G."/>
            <person name="Chizhevskaya E.P."/>
            <person name="Pukhaev A.R."/>
            <person name="Popov K.P."/>
            <person name="Willems A."/>
            <person name="Tikhonovich I.A."/>
        </authorList>
    </citation>
    <scope>NUCLEOTIDE SEQUENCE [LARGE SCALE GENOMIC DNA]</scope>
    <source>
        <strain evidence="11 12">Vaf18</strain>
    </source>
</reference>
<evidence type="ECO:0000256" key="6">
    <source>
        <dbReference type="ARBA" id="ARBA00022692"/>
    </source>
</evidence>
<keyword evidence="5" id="KW-0997">Cell inner membrane</keyword>
<dbReference type="CDD" id="cd06261">
    <property type="entry name" value="TM_PBP2"/>
    <property type="match status" value="1"/>
</dbReference>
<evidence type="ECO:0000313" key="11">
    <source>
        <dbReference type="EMBL" id="AOO80341.1"/>
    </source>
</evidence>
<evidence type="ECO:0000313" key="12">
    <source>
        <dbReference type="Proteomes" id="UP000094969"/>
    </source>
</evidence>
<evidence type="ECO:0000256" key="1">
    <source>
        <dbReference type="ARBA" id="ARBA00004429"/>
    </source>
</evidence>
<keyword evidence="8 9" id="KW-0472">Membrane</keyword>
<dbReference type="Gene3D" id="1.10.3720.10">
    <property type="entry name" value="MetI-like"/>
    <property type="match status" value="1"/>
</dbReference>
<feature type="transmembrane region" description="Helical" evidence="9">
    <location>
        <begin position="59"/>
        <end position="79"/>
    </location>
</feature>
<dbReference type="PROSITE" id="PS50928">
    <property type="entry name" value="ABC_TM1"/>
    <property type="match status" value="1"/>
</dbReference>
<dbReference type="KEGG" id="bvv:BHK69_07575"/>
<dbReference type="InterPro" id="IPR010065">
    <property type="entry name" value="AA_ABC_transptr_permease_3TM"/>
</dbReference>
<dbReference type="GO" id="GO:0022857">
    <property type="term" value="F:transmembrane transporter activity"/>
    <property type="evidence" value="ECO:0007669"/>
    <property type="project" value="InterPro"/>
</dbReference>
<evidence type="ECO:0000256" key="8">
    <source>
        <dbReference type="ARBA" id="ARBA00023136"/>
    </source>
</evidence>
<feature type="transmembrane region" description="Helical" evidence="9">
    <location>
        <begin position="202"/>
        <end position="223"/>
    </location>
</feature>
<dbReference type="STRING" id="1526658.BHK69_07575"/>
<dbReference type="OrthoDB" id="9815029at2"/>
<evidence type="ECO:0000256" key="7">
    <source>
        <dbReference type="ARBA" id="ARBA00022989"/>
    </source>
</evidence>
<dbReference type="GO" id="GO:0043190">
    <property type="term" value="C:ATP-binding cassette (ABC) transporter complex"/>
    <property type="evidence" value="ECO:0007669"/>
    <property type="project" value="InterPro"/>
</dbReference>
<comment type="similarity">
    <text evidence="2">Belongs to the binding-protein-dependent transport system permease family. HisMQ subfamily.</text>
</comment>
<keyword evidence="7 9" id="KW-1133">Transmembrane helix</keyword>
<dbReference type="PANTHER" id="PTHR30133:SF2">
    <property type="entry name" value="ARGININE ABC TRANSPORTER PERMEASE PROTEIN ARTQ"/>
    <property type="match status" value="1"/>
</dbReference>
<dbReference type="EMBL" id="CP017147">
    <property type="protein sequence ID" value="AOO80341.1"/>
    <property type="molecule type" value="Genomic_DNA"/>
</dbReference>
<dbReference type="InterPro" id="IPR051613">
    <property type="entry name" value="ABC_transp_permease_HisMQ"/>
</dbReference>
<feature type="domain" description="ABC transmembrane type-1" evidence="10">
    <location>
        <begin position="23"/>
        <end position="223"/>
    </location>
</feature>
<dbReference type="NCBIfam" id="TIGR01726">
    <property type="entry name" value="HEQRo_perm_3TM"/>
    <property type="match status" value="1"/>
</dbReference>
<proteinExistence type="inferred from homology"/>
<evidence type="ECO:0000256" key="9">
    <source>
        <dbReference type="RuleBase" id="RU363032"/>
    </source>
</evidence>
<dbReference type="InterPro" id="IPR035906">
    <property type="entry name" value="MetI-like_sf"/>
</dbReference>
<dbReference type="RefSeq" id="WP_069689561.1">
    <property type="nucleotide sequence ID" value="NZ_CP017147.1"/>
</dbReference>
<evidence type="ECO:0000256" key="5">
    <source>
        <dbReference type="ARBA" id="ARBA00022519"/>
    </source>
</evidence>
<keyword evidence="6 9" id="KW-0812">Transmembrane</keyword>
<dbReference type="Pfam" id="PF00528">
    <property type="entry name" value="BPD_transp_1"/>
    <property type="match status" value="1"/>
</dbReference>
<dbReference type="PANTHER" id="PTHR30133">
    <property type="entry name" value="CATIONIC AMINO ACID TRANSPORTER, MEMBRANE COMPONENT"/>
    <property type="match status" value="1"/>
</dbReference>
<dbReference type="SUPFAM" id="SSF161098">
    <property type="entry name" value="MetI-like"/>
    <property type="match status" value="1"/>
</dbReference>
<feature type="transmembrane region" description="Helical" evidence="9">
    <location>
        <begin position="20"/>
        <end position="47"/>
    </location>
</feature>
<dbReference type="Proteomes" id="UP000094969">
    <property type="component" value="Chromosome"/>
</dbReference>
<accession>A0A1D7TYZ4</accession>
<keyword evidence="4" id="KW-1003">Cell membrane</keyword>
<name>A0A1D7TYZ4_9HYPH</name>
<sequence>MGEAFTLLGFGPEGWGHALLTAGLTTLAVSACAFACGLVLGTLCAWAKIAGPPVLRRAADIYGVVLRGIPDLLVIYLFYFGGRQLVTTIANQFGHTGPVEISGFVAGSLAIGLISGAAQAEVLRGAFHAIPPGTLEAARVTGMRRWTMFRRIIAPQALRTALPGLGNQWQSVIKESALVSVTGLVETLRAVSVAANSTELPFLFFLAGGAIYLAITTVSGLVFRIAEWRAMRGQPAMRVGG</sequence>
<gene>
    <name evidence="11" type="ORF">BHK69_07575</name>
</gene>
<keyword evidence="12" id="KW-1185">Reference proteome</keyword>
<dbReference type="InterPro" id="IPR000515">
    <property type="entry name" value="MetI-like"/>
</dbReference>
<evidence type="ECO:0000256" key="2">
    <source>
        <dbReference type="ARBA" id="ARBA00010072"/>
    </source>
</evidence>
<evidence type="ECO:0000259" key="10">
    <source>
        <dbReference type="PROSITE" id="PS50928"/>
    </source>
</evidence>
<evidence type="ECO:0000256" key="4">
    <source>
        <dbReference type="ARBA" id="ARBA00022475"/>
    </source>
</evidence>
<keyword evidence="3 9" id="KW-0813">Transport</keyword>
<dbReference type="AlphaFoldDB" id="A0A1D7TYZ4"/>
<organism evidence="11 12">
    <name type="scientific">Bosea vaviloviae</name>
    <dbReference type="NCBI Taxonomy" id="1526658"/>
    <lineage>
        <taxon>Bacteria</taxon>
        <taxon>Pseudomonadati</taxon>
        <taxon>Pseudomonadota</taxon>
        <taxon>Alphaproteobacteria</taxon>
        <taxon>Hyphomicrobiales</taxon>
        <taxon>Boseaceae</taxon>
        <taxon>Bosea</taxon>
    </lineage>
</organism>